<dbReference type="SUPFAM" id="SSF82199">
    <property type="entry name" value="SET domain"/>
    <property type="match status" value="1"/>
</dbReference>
<dbReference type="Pfam" id="PF00856">
    <property type="entry name" value="SET"/>
    <property type="match status" value="1"/>
</dbReference>
<dbReference type="EMBL" id="BDSP01000109">
    <property type="protein sequence ID" value="GAX16679.1"/>
    <property type="molecule type" value="Genomic_DNA"/>
</dbReference>
<dbReference type="InterPro" id="IPR053209">
    <property type="entry name" value="Gramillin-biosynth_MTr"/>
</dbReference>
<protein>
    <submittedName>
        <fullName evidence="2">SET and MYND domain-containing protein</fullName>
    </submittedName>
</protein>
<dbReference type="Proteomes" id="UP000198406">
    <property type="component" value="Unassembled WGS sequence"/>
</dbReference>
<gene>
    <name evidence="2" type="ORF">FisN_21Hh119</name>
</gene>
<dbReference type="Gene3D" id="2.170.270.10">
    <property type="entry name" value="SET domain"/>
    <property type="match status" value="1"/>
</dbReference>
<feature type="domain" description="SET" evidence="1">
    <location>
        <begin position="36"/>
        <end position="240"/>
    </location>
</feature>
<keyword evidence="3" id="KW-1185">Reference proteome</keyword>
<dbReference type="AlphaFoldDB" id="A0A1Z5JRU8"/>
<reference evidence="2 3" key="1">
    <citation type="journal article" date="2015" name="Plant Cell">
        <title>Oil accumulation by the oleaginous diatom Fistulifera solaris as revealed by the genome and transcriptome.</title>
        <authorList>
            <person name="Tanaka T."/>
            <person name="Maeda Y."/>
            <person name="Veluchamy A."/>
            <person name="Tanaka M."/>
            <person name="Abida H."/>
            <person name="Marechal E."/>
            <person name="Bowler C."/>
            <person name="Muto M."/>
            <person name="Sunaga Y."/>
            <person name="Tanaka M."/>
            <person name="Yoshino T."/>
            <person name="Taniguchi T."/>
            <person name="Fukuda Y."/>
            <person name="Nemoto M."/>
            <person name="Matsumoto M."/>
            <person name="Wong P.S."/>
            <person name="Aburatani S."/>
            <person name="Fujibuchi W."/>
        </authorList>
    </citation>
    <scope>NUCLEOTIDE SEQUENCE [LARGE SCALE GENOMIC DNA]</scope>
    <source>
        <strain evidence="2 3">JPCC DA0580</strain>
    </source>
</reference>
<dbReference type="InParanoid" id="A0A1Z5JRU8"/>
<evidence type="ECO:0000259" key="1">
    <source>
        <dbReference type="PROSITE" id="PS50280"/>
    </source>
</evidence>
<dbReference type="PANTHER" id="PTHR47643">
    <property type="entry name" value="TPR DOMAIN PROTEIN (AFU_ORTHOLOGUE AFUA_5G12710)"/>
    <property type="match status" value="1"/>
</dbReference>
<dbReference type="InterPro" id="IPR001214">
    <property type="entry name" value="SET_dom"/>
</dbReference>
<organism evidence="2 3">
    <name type="scientific">Fistulifera solaris</name>
    <name type="common">Oleaginous diatom</name>
    <dbReference type="NCBI Taxonomy" id="1519565"/>
    <lineage>
        <taxon>Eukaryota</taxon>
        <taxon>Sar</taxon>
        <taxon>Stramenopiles</taxon>
        <taxon>Ochrophyta</taxon>
        <taxon>Bacillariophyta</taxon>
        <taxon>Bacillariophyceae</taxon>
        <taxon>Bacillariophycidae</taxon>
        <taxon>Naviculales</taxon>
        <taxon>Naviculaceae</taxon>
        <taxon>Fistulifera</taxon>
    </lineage>
</organism>
<dbReference type="PANTHER" id="PTHR47643:SF2">
    <property type="entry name" value="TPR DOMAIN PROTEIN (AFU_ORTHOLOGUE AFUA_5G12710)"/>
    <property type="match status" value="1"/>
</dbReference>
<dbReference type="CDD" id="cd20071">
    <property type="entry name" value="SET_SMYD"/>
    <property type="match status" value="1"/>
</dbReference>
<proteinExistence type="predicted"/>
<evidence type="ECO:0000313" key="3">
    <source>
        <dbReference type="Proteomes" id="UP000198406"/>
    </source>
</evidence>
<sequence>MKWNKVDDPSDISSLLFQKNDDHINANTRTSCYYVGPVAITNTAVVSGRGLIAMRNIAAGECLFVTPATVSARVESVYQLWVSRNSEPGTLEEISEQVLVEKMKSLISNADEQATVESFMALMGATASNTTSLSIAQLLGRGSDEATASFTINNISDDGLLQIIRKNAFGPDFVTYSSIEHQWLDNNTFTPRRLLGLFPLAAMINHSCVPNAVRVFAGETMITHACDSIKAGQEIVWSYLPPTQPYPQRHATLRHRHEFVCQCRRCTGEAEFWDAPPDSISVSTLDSWVRLCNRTLDDVDVQEARSATIRLLEDVLQAKDIANGTKHFIRVGFTQIYISYLNYALQSTKSVEVNHLDYLLQKICLPLHLSMVACNNASTEHLSILHLCYELMGFIHSASKDQNLTINKLRFWTTQVRKACMVRYGNLGNDIESVRKVMQHTRTVLRNKDGFARSTHGYI</sequence>
<dbReference type="OrthoDB" id="194692at2759"/>
<name>A0A1Z5JRU8_FISSO</name>
<evidence type="ECO:0000313" key="2">
    <source>
        <dbReference type="EMBL" id="GAX16679.1"/>
    </source>
</evidence>
<accession>A0A1Z5JRU8</accession>
<dbReference type="PROSITE" id="PS50280">
    <property type="entry name" value="SET"/>
    <property type="match status" value="1"/>
</dbReference>
<comment type="caution">
    <text evidence="2">The sequence shown here is derived from an EMBL/GenBank/DDBJ whole genome shotgun (WGS) entry which is preliminary data.</text>
</comment>
<dbReference type="InterPro" id="IPR046341">
    <property type="entry name" value="SET_dom_sf"/>
</dbReference>